<feature type="region of interest" description="Disordered" evidence="1">
    <location>
        <begin position="1"/>
        <end position="62"/>
    </location>
</feature>
<feature type="compositionally biased region" description="Basic residues" evidence="1">
    <location>
        <begin position="1"/>
        <end position="19"/>
    </location>
</feature>
<dbReference type="Gene3D" id="3.40.50.1110">
    <property type="entry name" value="SGNH hydrolase"/>
    <property type="match status" value="1"/>
</dbReference>
<dbReference type="Proteomes" id="UP000507470">
    <property type="component" value="Unassembled WGS sequence"/>
</dbReference>
<gene>
    <name evidence="2" type="ORF">MCOR_12442</name>
</gene>
<evidence type="ECO:0000313" key="3">
    <source>
        <dbReference type="Proteomes" id="UP000507470"/>
    </source>
</evidence>
<dbReference type="OrthoDB" id="6149021at2759"/>
<keyword evidence="3" id="KW-1185">Reference proteome</keyword>
<evidence type="ECO:0000256" key="1">
    <source>
        <dbReference type="SAM" id="MobiDB-lite"/>
    </source>
</evidence>
<accession>A0A6J8AWT3</accession>
<protein>
    <recommendedName>
        <fullName evidence="4">SGNH hydrolase-type esterase domain-containing protein</fullName>
    </recommendedName>
</protein>
<feature type="compositionally biased region" description="Polar residues" evidence="1">
    <location>
        <begin position="44"/>
        <end position="62"/>
    </location>
</feature>
<organism evidence="2 3">
    <name type="scientific">Mytilus coruscus</name>
    <name type="common">Sea mussel</name>
    <dbReference type="NCBI Taxonomy" id="42192"/>
    <lineage>
        <taxon>Eukaryota</taxon>
        <taxon>Metazoa</taxon>
        <taxon>Spiralia</taxon>
        <taxon>Lophotrochozoa</taxon>
        <taxon>Mollusca</taxon>
        <taxon>Bivalvia</taxon>
        <taxon>Autobranchia</taxon>
        <taxon>Pteriomorphia</taxon>
        <taxon>Mytilida</taxon>
        <taxon>Mytiloidea</taxon>
        <taxon>Mytilidae</taxon>
        <taxon>Mytilinae</taxon>
        <taxon>Mytilus</taxon>
    </lineage>
</organism>
<proteinExistence type="predicted"/>
<dbReference type="SUPFAM" id="SSF52266">
    <property type="entry name" value="SGNH hydrolase"/>
    <property type="match status" value="1"/>
</dbReference>
<name>A0A6J8AWT3_MYTCO</name>
<dbReference type="AlphaFoldDB" id="A0A6J8AWT3"/>
<dbReference type="EMBL" id="CACVKT020002154">
    <property type="protein sequence ID" value="CAC5375465.1"/>
    <property type="molecule type" value="Genomic_DNA"/>
</dbReference>
<evidence type="ECO:0008006" key="4">
    <source>
        <dbReference type="Google" id="ProtNLM"/>
    </source>
</evidence>
<reference evidence="2 3" key="1">
    <citation type="submission" date="2020-06" db="EMBL/GenBank/DDBJ databases">
        <authorList>
            <person name="Li R."/>
            <person name="Bekaert M."/>
        </authorList>
    </citation>
    <scope>NUCLEOTIDE SEQUENCE [LARGE SCALE GENOMIC DNA]</scope>
    <source>
        <strain evidence="3">wild</strain>
    </source>
</reference>
<dbReference type="PANTHER" id="PTHR35558:SF1">
    <property type="entry name" value="ENDONUCLEASE_EXONUCLEASE_PHOSPHATASE DOMAIN-CONTAINING PROTEIN"/>
    <property type="match status" value="1"/>
</dbReference>
<dbReference type="InterPro" id="IPR036514">
    <property type="entry name" value="SGNH_hydro_sf"/>
</dbReference>
<dbReference type="PANTHER" id="PTHR35558">
    <property type="entry name" value="SGNH_HYDRO DOMAIN-CONTAINING PROTEIN"/>
    <property type="match status" value="1"/>
</dbReference>
<evidence type="ECO:0000313" key="2">
    <source>
        <dbReference type="EMBL" id="CAC5375465.1"/>
    </source>
</evidence>
<sequence>MPRGKTVARGKGVKRRRTARVTENDRTAAPSQTEHDVVLPRTQIPASNAPGPSTMSNSSVDLPNNEESVMPVYSQNINEQGTFQNFESNVNFVHEIPSISNDLGNNVSSNIRQKILNGEYIDLGCLLSNPVPIDDNSNTLIIKDGVLQSKPKASTVKINNISRWTDAFLIFIDIYLSSHLGEARGLLKYMSNIRLGASRVPGLGWKRRGPRFAAGQPNNSSQRGSSANPRAAVRFQRPAFHGQQKSVWLVGSSIIKHAFVHARRSVDGVNLGLERIKTTIWWQGKSGMRICEIIPKVKHLLTFEEPPQVLVLHCGGNDIGQKVSCVLGHDILKVIDSLRVLLPQSKFVWSQILPRLKYRNEIVHRSLNRARVRLNSLAATYIIKHGGAYIRYPEISEDNPDLFLDGVHLSDIGNDLFLYRLQQGLFDIIKFSHTICPQNGEVGPWLRESVSL</sequence>